<feature type="binding site" evidence="2">
    <location>
        <position position="144"/>
    </location>
    <ligand>
        <name>UDP-N-acetyl-alpha-D-muramoyl-L-alanyl-D-glutamate</name>
        <dbReference type="ChEBI" id="CHEBI:83900"/>
    </ligand>
</feature>
<dbReference type="GO" id="GO:0051301">
    <property type="term" value="P:cell division"/>
    <property type="evidence" value="ECO:0007669"/>
    <property type="project" value="UniProtKB-KW"/>
</dbReference>
<protein>
    <recommendedName>
        <fullName evidence="2">UDP-N-acetylmuramoyl-L-alanyl-D-glutamate--2,6-diaminopimelate ligase</fullName>
        <ecNumber evidence="2">6.3.2.13</ecNumber>
    </recommendedName>
    <alternativeName>
        <fullName evidence="2">Meso-A2pm-adding enzyme</fullName>
    </alternativeName>
    <alternativeName>
        <fullName evidence="2">Meso-diaminopimelate-adding enzyme</fullName>
    </alternativeName>
    <alternativeName>
        <fullName evidence="2">UDP-MurNAc-L-Ala-D-Glu:meso-diaminopimelate ligase</fullName>
    </alternativeName>
    <alternativeName>
        <fullName evidence="2">UDP-MurNAc-tripeptide synthetase</fullName>
    </alternativeName>
    <alternativeName>
        <fullName evidence="2">UDP-N-acetylmuramyl-tripeptide synthetase</fullName>
    </alternativeName>
</protein>
<feature type="modified residue" description="N6-carboxylysine" evidence="2">
    <location>
        <position position="178"/>
    </location>
</feature>
<dbReference type="GO" id="GO:0009252">
    <property type="term" value="P:peptidoglycan biosynthetic process"/>
    <property type="evidence" value="ECO:0007669"/>
    <property type="project" value="UniProtKB-UniRule"/>
</dbReference>
<dbReference type="InterPro" id="IPR004101">
    <property type="entry name" value="Mur_ligase_C"/>
</dbReference>
<keyword evidence="7" id="KW-1185">Reference proteome</keyword>
<dbReference type="OrthoDB" id="9800958at2"/>
<comment type="caution">
    <text evidence="6">The sequence shown here is derived from an EMBL/GenBank/DDBJ whole genome shotgun (WGS) entry which is preliminary data.</text>
</comment>
<dbReference type="Proteomes" id="UP000256514">
    <property type="component" value="Unassembled WGS sequence"/>
</dbReference>
<dbReference type="InterPro" id="IPR005761">
    <property type="entry name" value="UDP-N-AcMur-Glu-dNH2Pim_ligase"/>
</dbReference>
<dbReference type="GO" id="GO:0005524">
    <property type="term" value="F:ATP binding"/>
    <property type="evidence" value="ECO:0007669"/>
    <property type="project" value="UniProtKB-UniRule"/>
</dbReference>
<feature type="binding site" evidence="2">
    <location>
        <position position="21"/>
    </location>
    <ligand>
        <name>UDP-N-acetyl-alpha-D-muramoyl-L-alanyl-D-glutamate</name>
        <dbReference type="ChEBI" id="CHEBI:83900"/>
    </ligand>
</feature>
<keyword evidence="2 6" id="KW-0436">Ligase</keyword>
<evidence type="ECO:0000259" key="5">
    <source>
        <dbReference type="Pfam" id="PF08245"/>
    </source>
</evidence>
<feature type="binding site" evidence="2">
    <location>
        <begin position="113"/>
        <end position="114"/>
    </location>
    <ligand>
        <name>UDP-N-acetyl-alpha-D-muramoyl-L-alanyl-D-glutamate</name>
        <dbReference type="ChEBI" id="CHEBI:83900"/>
    </ligand>
</feature>
<accession>A0A3D8IRH0</accession>
<keyword evidence="2" id="KW-0547">Nucleotide-binding</keyword>
<comment type="pathway">
    <text evidence="2 3">Cell wall biogenesis; peptidoglycan biosynthesis.</text>
</comment>
<feature type="binding site" evidence="2">
    <location>
        <position position="331"/>
    </location>
    <ligand>
        <name>meso-2,6-diaminopimelate</name>
        <dbReference type="ChEBI" id="CHEBI:57791"/>
    </ligand>
</feature>
<dbReference type="GO" id="GO:0005737">
    <property type="term" value="C:cytoplasm"/>
    <property type="evidence" value="ECO:0007669"/>
    <property type="project" value="UniProtKB-SubCell"/>
</dbReference>
<keyword evidence="2" id="KW-0067">ATP-binding</keyword>
<dbReference type="Gene3D" id="3.90.190.20">
    <property type="entry name" value="Mur ligase, C-terminal domain"/>
    <property type="match status" value="1"/>
</dbReference>
<dbReference type="UniPathway" id="UPA00219"/>
<dbReference type="GO" id="GO:0000287">
    <property type="term" value="F:magnesium ion binding"/>
    <property type="evidence" value="ECO:0007669"/>
    <property type="project" value="UniProtKB-UniRule"/>
</dbReference>
<dbReference type="NCBIfam" id="NF001126">
    <property type="entry name" value="PRK00139.1-4"/>
    <property type="match status" value="1"/>
</dbReference>
<dbReference type="GO" id="GO:0071555">
    <property type="term" value="P:cell wall organization"/>
    <property type="evidence" value="ECO:0007669"/>
    <property type="project" value="UniProtKB-KW"/>
</dbReference>
<dbReference type="EC" id="6.3.2.13" evidence="2"/>
<evidence type="ECO:0000259" key="4">
    <source>
        <dbReference type="Pfam" id="PF02875"/>
    </source>
</evidence>
<dbReference type="SUPFAM" id="SSF53244">
    <property type="entry name" value="MurD-like peptide ligases, peptide-binding domain"/>
    <property type="match status" value="1"/>
</dbReference>
<evidence type="ECO:0000313" key="7">
    <source>
        <dbReference type="Proteomes" id="UP000256514"/>
    </source>
</evidence>
<comment type="function">
    <text evidence="2">Catalyzes the addition of meso-diaminopimelic acid to the nucleotide precursor UDP-N-acetylmuramoyl-L-alanyl-D-glutamate (UMAG) in the biosynthesis of bacterial cell-wall peptidoglycan.</text>
</comment>
<dbReference type="NCBIfam" id="TIGR01085">
    <property type="entry name" value="murE"/>
    <property type="match status" value="1"/>
</dbReference>
<dbReference type="EMBL" id="NXLT01000002">
    <property type="protein sequence ID" value="RDU67887.1"/>
    <property type="molecule type" value="Genomic_DNA"/>
</dbReference>
<dbReference type="GO" id="GO:0008360">
    <property type="term" value="P:regulation of cell shape"/>
    <property type="evidence" value="ECO:0007669"/>
    <property type="project" value="UniProtKB-KW"/>
</dbReference>
<keyword evidence="2 3" id="KW-0133">Cell shape</keyword>
<comment type="subcellular location">
    <subcellularLocation>
        <location evidence="2 3">Cytoplasm</location>
    </subcellularLocation>
</comment>
<evidence type="ECO:0000313" key="6">
    <source>
        <dbReference type="EMBL" id="RDU67887.1"/>
    </source>
</evidence>
<comment type="cofactor">
    <cofactor evidence="2">
        <name>Mg(2+)</name>
        <dbReference type="ChEBI" id="CHEBI:18420"/>
    </cofactor>
</comment>
<organism evidence="6 7">
    <name type="scientific">Helicobacter equorum</name>
    <dbReference type="NCBI Taxonomy" id="361872"/>
    <lineage>
        <taxon>Bacteria</taxon>
        <taxon>Pseudomonadati</taxon>
        <taxon>Campylobacterota</taxon>
        <taxon>Epsilonproteobacteria</taxon>
        <taxon>Campylobacterales</taxon>
        <taxon>Helicobacteraceae</taxon>
        <taxon>Helicobacter</taxon>
    </lineage>
</organism>
<dbReference type="Pfam" id="PF02875">
    <property type="entry name" value="Mur_ligase_C"/>
    <property type="match status" value="1"/>
</dbReference>
<reference evidence="6 7" key="1">
    <citation type="submission" date="2018-04" db="EMBL/GenBank/DDBJ databases">
        <title>Novel Campyloabacter and Helicobacter Species and Strains.</title>
        <authorList>
            <person name="Mannion A.J."/>
            <person name="Shen Z."/>
            <person name="Fox J.G."/>
        </authorList>
    </citation>
    <scope>NUCLEOTIDE SEQUENCE [LARGE SCALE GENOMIC DNA]</scope>
    <source>
        <strain evidence="6 7">MIT 12-6600</strain>
    </source>
</reference>
<feature type="binding site" evidence="2">
    <location>
        <position position="146"/>
    </location>
    <ligand>
        <name>UDP-N-acetyl-alpha-D-muramoyl-L-alanyl-D-glutamate</name>
        <dbReference type="ChEBI" id="CHEBI:83900"/>
    </ligand>
</feature>
<keyword evidence="2 3" id="KW-0573">Peptidoglycan synthesis</keyword>
<comment type="PTM">
    <text evidence="2">Carboxylation is probably crucial for Mg(2+) binding and, consequently, for the gamma-phosphate positioning of ATP.</text>
</comment>
<dbReference type="InterPro" id="IPR013221">
    <property type="entry name" value="Mur_ligase_cen"/>
</dbReference>
<dbReference type="RefSeq" id="WP_115570700.1">
    <property type="nucleotide sequence ID" value="NZ_NXLT01000002.1"/>
</dbReference>
<feature type="binding site" evidence="2">
    <location>
        <begin position="70"/>
        <end position="76"/>
    </location>
    <ligand>
        <name>ATP</name>
        <dbReference type="ChEBI" id="CHEBI:30616"/>
    </ligand>
</feature>
<comment type="catalytic activity">
    <reaction evidence="2">
        <text>UDP-N-acetyl-alpha-D-muramoyl-L-alanyl-D-glutamate + meso-2,6-diaminopimelate + ATP = UDP-N-acetyl-alpha-D-muramoyl-L-alanyl-gamma-D-glutamyl-meso-2,6-diaminopimelate + ADP + phosphate + H(+)</text>
        <dbReference type="Rhea" id="RHEA:23676"/>
        <dbReference type="ChEBI" id="CHEBI:15378"/>
        <dbReference type="ChEBI" id="CHEBI:30616"/>
        <dbReference type="ChEBI" id="CHEBI:43474"/>
        <dbReference type="ChEBI" id="CHEBI:57791"/>
        <dbReference type="ChEBI" id="CHEBI:83900"/>
        <dbReference type="ChEBI" id="CHEBI:83905"/>
        <dbReference type="ChEBI" id="CHEBI:456216"/>
        <dbReference type="EC" id="6.3.2.13"/>
    </reaction>
</comment>
<gene>
    <name evidence="2" type="primary">murE</name>
    <name evidence="6" type="ORF">CQA54_02880</name>
</gene>
<feature type="domain" description="Mur ligase central" evidence="5">
    <location>
        <begin position="68"/>
        <end position="263"/>
    </location>
</feature>
<dbReference type="InterPro" id="IPR036565">
    <property type="entry name" value="Mur-like_cat_sf"/>
</dbReference>
<feature type="binding site" evidence="2">
    <location>
        <position position="410"/>
    </location>
    <ligand>
        <name>meso-2,6-diaminopimelate</name>
        <dbReference type="ChEBI" id="CHEBI:57791"/>
    </ligand>
</feature>
<dbReference type="Pfam" id="PF08245">
    <property type="entry name" value="Mur_ligase_M"/>
    <property type="match status" value="1"/>
</dbReference>
<comment type="caution">
    <text evidence="2">Lacks conserved residue(s) required for the propagation of feature annotation.</text>
</comment>
<dbReference type="Gene3D" id="3.40.1190.10">
    <property type="entry name" value="Mur-like, catalytic domain"/>
    <property type="match status" value="1"/>
</dbReference>
<dbReference type="SUPFAM" id="SSF53623">
    <property type="entry name" value="MurD-like peptide ligases, catalytic domain"/>
    <property type="match status" value="1"/>
</dbReference>
<dbReference type="InterPro" id="IPR036615">
    <property type="entry name" value="Mur_ligase_C_dom_sf"/>
</dbReference>
<keyword evidence="2" id="KW-0460">Magnesium</keyword>
<feature type="binding site" evidence="2">
    <location>
        <begin position="355"/>
        <end position="358"/>
    </location>
    <ligand>
        <name>meso-2,6-diaminopimelate</name>
        <dbReference type="ChEBI" id="CHEBI:57791"/>
    </ligand>
</feature>
<proteinExistence type="inferred from homology"/>
<feature type="binding site" evidence="2">
    <location>
        <position position="406"/>
    </location>
    <ligand>
        <name>meso-2,6-diaminopimelate</name>
        <dbReference type="ChEBI" id="CHEBI:57791"/>
    </ligand>
</feature>
<comment type="similarity">
    <text evidence="1 2">Belongs to the MurCDEF family. MurE subfamily.</text>
</comment>
<dbReference type="PANTHER" id="PTHR23135">
    <property type="entry name" value="MUR LIGASE FAMILY MEMBER"/>
    <property type="match status" value="1"/>
</dbReference>
<dbReference type="AlphaFoldDB" id="A0A3D8IRH0"/>
<keyword evidence="2 3" id="KW-0131">Cell cycle</keyword>
<dbReference type="PANTHER" id="PTHR23135:SF4">
    <property type="entry name" value="UDP-N-ACETYLMURAMOYL-L-ALANYL-D-GLUTAMATE--2,6-DIAMINOPIMELATE LIGASE MURE HOMOLOG, CHLOROPLASTIC"/>
    <property type="match status" value="1"/>
</dbReference>
<feature type="short sequence motif" description="Meso-diaminopimelate recognition motif" evidence="2">
    <location>
        <begin position="355"/>
        <end position="358"/>
    </location>
</feature>
<keyword evidence="2" id="KW-0963">Cytoplasm</keyword>
<name>A0A3D8IRH0_9HELI</name>
<feature type="binding site" evidence="2">
    <location>
        <position position="138"/>
    </location>
    <ligand>
        <name>UDP-N-acetyl-alpha-D-muramoyl-L-alanyl-D-glutamate</name>
        <dbReference type="ChEBI" id="CHEBI:83900"/>
    </ligand>
</feature>
<dbReference type="GO" id="GO:0008765">
    <property type="term" value="F:UDP-N-acetylmuramoylalanyl-D-glutamate-2,6-diaminopimelate ligase activity"/>
    <property type="evidence" value="ECO:0007669"/>
    <property type="project" value="UniProtKB-UniRule"/>
</dbReference>
<keyword evidence="2 3" id="KW-0961">Cell wall biogenesis/degradation</keyword>
<dbReference type="HAMAP" id="MF_00208">
    <property type="entry name" value="MurE"/>
    <property type="match status" value="1"/>
</dbReference>
<sequence>MHITKNITYNNQRFSAITDDTTCIDSHTLFVRTKQNERYFAAIDIKPPYIEAQNLREIFAMPKCIVGITGTNGKTTTATIIYEALRELGYSTALLGTRGFFVNGKTLKPKGLTTPSVLELYENFESAKECQYFIMEVSSHAIVQERIAGVHFGLKILSNITSDHLDFHKSLEEYIRVKNSFFACDSIKLLSADEPKARYNLANAYTYGIESKANLYAVSYDVSHNVHAQVAWNDENAPLEIAQLQTKLFGKHNLYNALAALGALKLLTHAPLDSLTQVIAHFGGVSGRMEVVSTKPLIIVDFAHTHDGMEQIFQSFIGRKLVVLFGAGGDRDTSKRPKMGAIADTYTHRIYLTSDNPRSEDPDSIIAQIAQGVCDTTKLIIESNRQKALELAIQSLQDDEVLLVLGKGDENYQIIGDKVLPFDDREVIRHLLAFVDS</sequence>
<evidence type="ECO:0000256" key="1">
    <source>
        <dbReference type="ARBA" id="ARBA00005898"/>
    </source>
</evidence>
<evidence type="ECO:0000256" key="2">
    <source>
        <dbReference type="HAMAP-Rule" id="MF_00208"/>
    </source>
</evidence>
<evidence type="ECO:0000256" key="3">
    <source>
        <dbReference type="RuleBase" id="RU004135"/>
    </source>
</evidence>
<feature type="domain" description="Mur ligase C-terminal" evidence="4">
    <location>
        <begin position="287"/>
        <end position="408"/>
    </location>
</feature>
<keyword evidence="2 3" id="KW-0132">Cell division</keyword>